<proteinExistence type="predicted"/>
<keyword evidence="1" id="KW-0472">Membrane</keyword>
<keyword evidence="3" id="KW-1185">Reference proteome</keyword>
<dbReference type="InterPro" id="IPR038750">
    <property type="entry name" value="YczE/YyaS-like"/>
</dbReference>
<feature type="transmembrane region" description="Helical" evidence="1">
    <location>
        <begin position="20"/>
        <end position="40"/>
    </location>
</feature>
<keyword evidence="1" id="KW-1133">Transmembrane helix</keyword>
<feature type="transmembrane region" description="Helical" evidence="1">
    <location>
        <begin position="52"/>
        <end position="71"/>
    </location>
</feature>
<dbReference type="AlphaFoldDB" id="A0A1G5RSQ6"/>
<feature type="transmembrane region" description="Helical" evidence="1">
    <location>
        <begin position="114"/>
        <end position="133"/>
    </location>
</feature>
<keyword evidence="1" id="KW-0812">Transmembrane</keyword>
<dbReference type="STRING" id="1120920.SAMN03080599_00182"/>
<organism evidence="2 3">
    <name type="scientific">Acidaminobacter hydrogenoformans DSM 2784</name>
    <dbReference type="NCBI Taxonomy" id="1120920"/>
    <lineage>
        <taxon>Bacteria</taxon>
        <taxon>Bacillati</taxon>
        <taxon>Bacillota</taxon>
        <taxon>Clostridia</taxon>
        <taxon>Peptostreptococcales</taxon>
        <taxon>Acidaminobacteraceae</taxon>
        <taxon>Acidaminobacter</taxon>
    </lineage>
</organism>
<evidence type="ECO:0000313" key="2">
    <source>
        <dbReference type="EMBL" id="SCZ76329.1"/>
    </source>
</evidence>
<dbReference type="PANTHER" id="PTHR40078:SF1">
    <property type="entry name" value="INTEGRAL MEMBRANE PROTEIN"/>
    <property type="match status" value="1"/>
</dbReference>
<gene>
    <name evidence="2" type="ORF">SAMN03080599_00182</name>
</gene>
<dbReference type="Proteomes" id="UP000199208">
    <property type="component" value="Unassembled WGS sequence"/>
</dbReference>
<feature type="transmembrane region" description="Helical" evidence="1">
    <location>
        <begin position="154"/>
        <end position="173"/>
    </location>
</feature>
<feature type="transmembrane region" description="Helical" evidence="1">
    <location>
        <begin position="179"/>
        <end position="199"/>
    </location>
</feature>
<dbReference type="EMBL" id="FMWL01000001">
    <property type="protein sequence ID" value="SCZ76329.1"/>
    <property type="molecule type" value="Genomic_DNA"/>
</dbReference>
<feature type="transmembrane region" description="Helical" evidence="1">
    <location>
        <begin position="83"/>
        <end position="102"/>
    </location>
</feature>
<evidence type="ECO:0000313" key="3">
    <source>
        <dbReference type="Proteomes" id="UP000199208"/>
    </source>
</evidence>
<dbReference type="RefSeq" id="WP_242870738.1">
    <property type="nucleotide sequence ID" value="NZ_FMWL01000001.1"/>
</dbReference>
<reference evidence="2 3" key="1">
    <citation type="submission" date="2016-10" db="EMBL/GenBank/DDBJ databases">
        <authorList>
            <person name="de Groot N.N."/>
        </authorList>
    </citation>
    <scope>NUCLEOTIDE SEQUENCE [LARGE SCALE GENOMIC DNA]</scope>
    <source>
        <strain evidence="2 3">DSM 2784</strain>
    </source>
</reference>
<accession>A0A1G5RSQ6</accession>
<protein>
    <submittedName>
        <fullName evidence="2">Uncharacterized membrane protein YczE</fullName>
    </submittedName>
</protein>
<evidence type="ECO:0000256" key="1">
    <source>
        <dbReference type="SAM" id="Phobius"/>
    </source>
</evidence>
<dbReference type="Pfam" id="PF19700">
    <property type="entry name" value="DUF6198"/>
    <property type="match status" value="1"/>
</dbReference>
<sequence>MEQTTSPIIHYLKNLPRLFFGYFLYALGIALTVDANLGLAPWDVLHQGLSQTLGITFGMASIGVGIIIVMLNVRLGERVGWGTIGNMIFIGVFLDLLFGSGLLPSLESVPLRVIQLFVGMFTIGLASFVYLGCGMGSGPRDGLMVALTKKTGKPVGMIRSGIELCVLAVGYFLGGSIGVGTVLTALGIGFAVQTVFRLVRFDVKGQRHRFVDEDLAWVRAKG</sequence>
<name>A0A1G5RSQ6_9FIRM</name>
<dbReference type="PANTHER" id="PTHR40078">
    <property type="entry name" value="INTEGRAL MEMBRANE PROTEIN-RELATED"/>
    <property type="match status" value="1"/>
</dbReference>